<feature type="region of interest" description="Disordered" evidence="8">
    <location>
        <begin position="578"/>
        <end position="609"/>
    </location>
</feature>
<comment type="subcellular location">
    <subcellularLocation>
        <location evidence="1 7">Membrane</location>
        <topology evidence="1 7">Multi-pass membrane protein</topology>
    </subcellularLocation>
</comment>
<feature type="transmembrane region" description="Helical" evidence="9">
    <location>
        <begin position="437"/>
        <end position="460"/>
    </location>
</feature>
<dbReference type="Proteomes" id="UP000664169">
    <property type="component" value="Unassembled WGS sequence"/>
</dbReference>
<feature type="transmembrane region" description="Helical" evidence="9">
    <location>
        <begin position="517"/>
        <end position="539"/>
    </location>
</feature>
<evidence type="ECO:0000256" key="7">
    <source>
        <dbReference type="RuleBase" id="RU003755"/>
    </source>
</evidence>
<evidence type="ECO:0000256" key="9">
    <source>
        <dbReference type="SAM" id="Phobius"/>
    </source>
</evidence>
<sequence length="609" mass="67109">MATSVTNPDDVVGIINPIVRKSVDYEVHETDVETGRRDSVVTVHKIPIGTEEPTAEERSTLRKIPGQIPAIAFTLCFVELAERASYYGVKGVFNNFMEFPLPLGGNDTGAVPAGSANKHAGALDQGLQFASALGNVFVFLSYLLPIFGAWVADTKLGRFQTIMWGVIIGGVAHVIMIGGAAPSILRAGAGVAPFIISLILLAIGAGIFKPNVAPLIIDQYQYQKQYVKVLSSGERVIVDPEITIQRIFLWFYAFINIGGFFAIATTYAEKYLGFWIAFLLPGIVYFLLPILLLAINKKLLKKRPVGSALTDFFKVIWTALKQNNFKLWGRGYFDKAKPAYLAERGIQVRWDNKFVKDVARTLVACQIFLYFPIYNINDGGVGAVSSNQGAAMILGDAPNDLLNNFNPLVIIILTPFLSHVLYPFLNNRNIKFGRISRITFGFVLCGISGILGAIVQYYVYKTSPCGYNASTCDDVSSISIWWQLPNVILGAISELFCNVTAYEIAYARAPNNMKSMVMALFLFTNALSALLGIILTPAINDPTLVWAWAGPAIALLAQTAIFWWRHRSINDDEYMTNEDHEEATAGPVMPSNQEKALETDQHDFAEKKL</sequence>
<proteinExistence type="inferred from homology"/>
<evidence type="ECO:0000313" key="10">
    <source>
        <dbReference type="EMBL" id="CAF9920072.1"/>
    </source>
</evidence>
<evidence type="ECO:0000313" key="11">
    <source>
        <dbReference type="Proteomes" id="UP000664169"/>
    </source>
</evidence>
<dbReference type="EMBL" id="CAJPDQ010000015">
    <property type="protein sequence ID" value="CAF9920072.1"/>
    <property type="molecule type" value="Genomic_DNA"/>
</dbReference>
<feature type="transmembrane region" description="Helical" evidence="9">
    <location>
        <begin position="480"/>
        <end position="505"/>
    </location>
</feature>
<evidence type="ECO:0000256" key="4">
    <source>
        <dbReference type="ARBA" id="ARBA00022692"/>
    </source>
</evidence>
<comment type="similarity">
    <text evidence="2 7">Belongs to the major facilitator superfamily. Proton-dependent oligopeptide transporter (POT/PTR) (TC 2.A.17) family.</text>
</comment>
<dbReference type="InterPro" id="IPR036259">
    <property type="entry name" value="MFS_trans_sf"/>
</dbReference>
<comment type="caution">
    <text evidence="10">The sequence shown here is derived from an EMBL/GenBank/DDBJ whole genome shotgun (WGS) entry which is preliminary data.</text>
</comment>
<feature type="transmembrane region" description="Helical" evidence="9">
    <location>
        <begin position="274"/>
        <end position="295"/>
    </location>
</feature>
<gene>
    <name evidence="10" type="ORF">GOMPHAMPRED_001970</name>
</gene>
<evidence type="ECO:0000256" key="3">
    <source>
        <dbReference type="ARBA" id="ARBA00022448"/>
    </source>
</evidence>
<keyword evidence="11" id="KW-1185">Reference proteome</keyword>
<keyword evidence="5 9" id="KW-1133">Transmembrane helix</keyword>
<dbReference type="Pfam" id="PF00854">
    <property type="entry name" value="PTR2"/>
    <property type="match status" value="1"/>
</dbReference>
<keyword evidence="4 7" id="KW-0812">Transmembrane</keyword>
<keyword evidence="3 7" id="KW-0813">Transport</keyword>
<feature type="transmembrane region" description="Helical" evidence="9">
    <location>
        <begin position="247"/>
        <end position="268"/>
    </location>
</feature>
<dbReference type="FunFam" id="1.20.1250.20:FF:000085">
    <property type="entry name" value="MFS peptide transporter Ptr2"/>
    <property type="match status" value="1"/>
</dbReference>
<feature type="transmembrane region" description="Helical" evidence="9">
    <location>
        <begin position="358"/>
        <end position="376"/>
    </location>
</feature>
<dbReference type="PROSITE" id="PS01023">
    <property type="entry name" value="PTR2_2"/>
    <property type="match status" value="1"/>
</dbReference>
<feature type="transmembrane region" description="Helical" evidence="9">
    <location>
        <begin position="164"/>
        <end position="185"/>
    </location>
</feature>
<feature type="transmembrane region" description="Helical" evidence="9">
    <location>
        <begin position="132"/>
        <end position="152"/>
    </location>
</feature>
<evidence type="ECO:0000256" key="5">
    <source>
        <dbReference type="ARBA" id="ARBA00022989"/>
    </source>
</evidence>
<name>A0A8H3FCD1_9LECA</name>
<dbReference type="Gene3D" id="1.20.1250.20">
    <property type="entry name" value="MFS general substrate transporter like domains"/>
    <property type="match status" value="1"/>
</dbReference>
<dbReference type="OrthoDB" id="8904098at2759"/>
<dbReference type="InterPro" id="IPR000109">
    <property type="entry name" value="POT_fam"/>
</dbReference>
<keyword evidence="6 9" id="KW-0472">Membrane</keyword>
<dbReference type="GO" id="GO:0005886">
    <property type="term" value="C:plasma membrane"/>
    <property type="evidence" value="ECO:0007669"/>
    <property type="project" value="UniProtKB-ARBA"/>
</dbReference>
<reference evidence="10" key="1">
    <citation type="submission" date="2021-03" db="EMBL/GenBank/DDBJ databases">
        <authorList>
            <person name="Tagirdzhanova G."/>
        </authorList>
    </citation>
    <scope>NUCLEOTIDE SEQUENCE</scope>
</reference>
<accession>A0A8H3FCD1</accession>
<dbReference type="AlphaFoldDB" id="A0A8H3FCD1"/>
<evidence type="ECO:0000256" key="2">
    <source>
        <dbReference type="ARBA" id="ARBA00005982"/>
    </source>
</evidence>
<dbReference type="InterPro" id="IPR018456">
    <property type="entry name" value="PTR2_symporter_CS"/>
</dbReference>
<feature type="compositionally biased region" description="Basic and acidic residues" evidence="8">
    <location>
        <begin position="595"/>
        <end position="609"/>
    </location>
</feature>
<evidence type="ECO:0000256" key="8">
    <source>
        <dbReference type="SAM" id="MobiDB-lite"/>
    </source>
</evidence>
<evidence type="ECO:0000256" key="1">
    <source>
        <dbReference type="ARBA" id="ARBA00004141"/>
    </source>
</evidence>
<feature type="transmembrane region" description="Helical" evidence="9">
    <location>
        <begin position="191"/>
        <end position="208"/>
    </location>
</feature>
<organism evidence="10 11">
    <name type="scientific">Gomphillus americanus</name>
    <dbReference type="NCBI Taxonomy" id="1940652"/>
    <lineage>
        <taxon>Eukaryota</taxon>
        <taxon>Fungi</taxon>
        <taxon>Dikarya</taxon>
        <taxon>Ascomycota</taxon>
        <taxon>Pezizomycotina</taxon>
        <taxon>Lecanoromycetes</taxon>
        <taxon>OSLEUM clade</taxon>
        <taxon>Ostropomycetidae</taxon>
        <taxon>Ostropales</taxon>
        <taxon>Graphidaceae</taxon>
        <taxon>Gomphilloideae</taxon>
        <taxon>Gomphillus</taxon>
    </lineage>
</organism>
<protein>
    <submittedName>
        <fullName evidence="10">Uncharacterized protein</fullName>
    </submittedName>
</protein>
<evidence type="ECO:0000256" key="6">
    <source>
        <dbReference type="ARBA" id="ARBA00023136"/>
    </source>
</evidence>
<feature type="transmembrane region" description="Helical" evidence="9">
    <location>
        <begin position="405"/>
        <end position="425"/>
    </location>
</feature>
<dbReference type="SUPFAM" id="SSF103473">
    <property type="entry name" value="MFS general substrate transporter"/>
    <property type="match status" value="1"/>
</dbReference>
<dbReference type="GO" id="GO:0071916">
    <property type="term" value="F:dipeptide transmembrane transporter activity"/>
    <property type="evidence" value="ECO:0007669"/>
    <property type="project" value="UniProtKB-ARBA"/>
</dbReference>
<feature type="transmembrane region" description="Helical" evidence="9">
    <location>
        <begin position="545"/>
        <end position="564"/>
    </location>
</feature>
<dbReference type="PANTHER" id="PTHR11654">
    <property type="entry name" value="OLIGOPEPTIDE TRANSPORTER-RELATED"/>
    <property type="match status" value="1"/>
</dbReference>